<keyword evidence="4" id="KW-1185">Reference proteome</keyword>
<dbReference type="AlphaFoldDB" id="A0A164Z2Y7"/>
<feature type="compositionally biased region" description="Low complexity" evidence="1">
    <location>
        <begin position="536"/>
        <end position="561"/>
    </location>
</feature>
<feature type="non-terminal residue" evidence="3">
    <location>
        <position position="670"/>
    </location>
</feature>
<keyword evidence="2" id="KW-1133">Transmembrane helix</keyword>
<feature type="region of interest" description="Disordered" evidence="1">
    <location>
        <begin position="257"/>
        <end position="294"/>
    </location>
</feature>
<evidence type="ECO:0000313" key="3">
    <source>
        <dbReference type="EMBL" id="KZS97492.1"/>
    </source>
</evidence>
<feature type="compositionally biased region" description="Basic and acidic residues" evidence="1">
    <location>
        <begin position="660"/>
        <end position="670"/>
    </location>
</feature>
<sequence>MTGERSATSYRASELIEIAGHMGAVNRLIKRQGTSTDSSLSSLPASASSTPATTDTHSSASTSQTDTATSETTVTTTSTSTSYATFNTSSTSSTSSTSTTSGTTSSTTSTSSTSSSTSTPLSKQSTSTTSSSTSTTTEVLTTNPAGQVTTKVEFTTIPAPGSGSLSSAGNANQETGLAVANKSNSFLQNKGEVAGVFTAVGLIVLALLIAIGTNLIRRHRAKKFDEEVTRAAAAAASSAAQMNVPFDDDDYVIGGGRRPLSGPGGPGDGWGYEDDPWKGAMGRQPTGSSTRTGHTAVQYGGTGVGPPLSYANANPTYDHGAPVEEYGMDEFPPRPGMGYPPRVDEDVGLAYGGDDSPYAAAAAIGAAGAGGTRQRGGGVEYQPYADLPRGASPPNPNPPMPNPINTHTRHKSASPPPPHAAMMYPSQSRSLTSAPAAEDPFAVPGVAYDEGYPSAASFPQVPTHVNSYSQPLPASRSTSGGTTSTSPRRSPSSTRPPMGAYPLSGMGERRVASTPSIGIPRSKSKPSDRALAGNYASPTTTATTATSTPPLRTPSTRHLLPSATDHNTSHSLINSNSLLNTPPNNANTYPNTYGTYSSGHGREWKASDDGHGQLGLGFKHAFGGEGYEEGIQESEDYHEGDQSAYHAYGGDDDVGSLDEGWEKRVRPVLR</sequence>
<keyword evidence="2" id="KW-0812">Transmembrane</keyword>
<feature type="region of interest" description="Disordered" evidence="1">
    <location>
        <begin position="630"/>
        <end position="670"/>
    </location>
</feature>
<feature type="compositionally biased region" description="Low complexity" evidence="1">
    <location>
        <begin position="475"/>
        <end position="497"/>
    </location>
</feature>
<feature type="transmembrane region" description="Helical" evidence="2">
    <location>
        <begin position="193"/>
        <end position="216"/>
    </location>
</feature>
<feature type="region of interest" description="Disordered" evidence="1">
    <location>
        <begin position="369"/>
        <end position="590"/>
    </location>
</feature>
<organism evidence="3 4">
    <name type="scientific">Sistotremastrum niveocremeum HHB9708</name>
    <dbReference type="NCBI Taxonomy" id="1314777"/>
    <lineage>
        <taxon>Eukaryota</taxon>
        <taxon>Fungi</taxon>
        <taxon>Dikarya</taxon>
        <taxon>Basidiomycota</taxon>
        <taxon>Agaricomycotina</taxon>
        <taxon>Agaricomycetes</taxon>
        <taxon>Sistotremastrales</taxon>
        <taxon>Sistotremastraceae</taxon>
        <taxon>Sertulicium</taxon>
        <taxon>Sertulicium niveocremeum</taxon>
    </lineage>
</organism>
<feature type="compositionally biased region" description="Low complexity" evidence="1">
    <location>
        <begin position="34"/>
        <end position="137"/>
    </location>
</feature>
<name>A0A164Z2Y7_9AGAM</name>
<reference evidence="3 4" key="1">
    <citation type="journal article" date="2016" name="Mol. Biol. Evol.">
        <title>Comparative Genomics of Early-Diverging Mushroom-Forming Fungi Provides Insights into the Origins of Lignocellulose Decay Capabilities.</title>
        <authorList>
            <person name="Nagy L.G."/>
            <person name="Riley R."/>
            <person name="Tritt A."/>
            <person name="Adam C."/>
            <person name="Daum C."/>
            <person name="Floudas D."/>
            <person name="Sun H."/>
            <person name="Yadav J.S."/>
            <person name="Pangilinan J."/>
            <person name="Larsson K.H."/>
            <person name="Matsuura K."/>
            <person name="Barry K."/>
            <person name="Labutti K."/>
            <person name="Kuo R."/>
            <person name="Ohm R.A."/>
            <person name="Bhattacharya S.S."/>
            <person name="Shirouzu T."/>
            <person name="Yoshinaga Y."/>
            <person name="Martin F.M."/>
            <person name="Grigoriev I.V."/>
            <person name="Hibbett D.S."/>
        </authorList>
    </citation>
    <scope>NUCLEOTIDE SEQUENCE [LARGE SCALE GENOMIC DNA]</scope>
    <source>
        <strain evidence="3 4">HHB9708</strain>
    </source>
</reference>
<feature type="compositionally biased region" description="Polar residues" evidence="1">
    <location>
        <begin position="138"/>
        <end position="147"/>
    </location>
</feature>
<feature type="compositionally biased region" description="Gly residues" evidence="1">
    <location>
        <begin position="257"/>
        <end position="270"/>
    </location>
</feature>
<keyword evidence="2" id="KW-0472">Membrane</keyword>
<evidence type="ECO:0000256" key="1">
    <source>
        <dbReference type="SAM" id="MobiDB-lite"/>
    </source>
</evidence>
<dbReference type="Proteomes" id="UP000076722">
    <property type="component" value="Unassembled WGS sequence"/>
</dbReference>
<dbReference type="STRING" id="1314777.A0A164Z2Y7"/>
<feature type="compositionally biased region" description="Polar residues" evidence="1">
    <location>
        <begin position="285"/>
        <end position="294"/>
    </location>
</feature>
<accession>A0A164Z2Y7</accession>
<dbReference type="EMBL" id="KV419397">
    <property type="protein sequence ID" value="KZS97492.1"/>
    <property type="molecule type" value="Genomic_DNA"/>
</dbReference>
<evidence type="ECO:0000256" key="2">
    <source>
        <dbReference type="SAM" id="Phobius"/>
    </source>
</evidence>
<feature type="compositionally biased region" description="Polar residues" evidence="1">
    <location>
        <begin position="463"/>
        <end position="472"/>
    </location>
</feature>
<proteinExistence type="predicted"/>
<evidence type="ECO:0000313" key="4">
    <source>
        <dbReference type="Proteomes" id="UP000076722"/>
    </source>
</evidence>
<gene>
    <name evidence="3" type="ORF">SISNIDRAFT_450304</name>
</gene>
<protein>
    <submittedName>
        <fullName evidence="3">Uncharacterized protein</fullName>
    </submittedName>
</protein>
<feature type="compositionally biased region" description="Pro residues" evidence="1">
    <location>
        <begin position="391"/>
        <end position="402"/>
    </location>
</feature>
<feature type="compositionally biased region" description="Gly residues" evidence="1">
    <location>
        <begin position="369"/>
        <end position="379"/>
    </location>
</feature>
<feature type="region of interest" description="Disordered" evidence="1">
    <location>
        <begin position="29"/>
        <end position="147"/>
    </location>
</feature>
<feature type="compositionally biased region" description="Low complexity" evidence="1">
    <location>
        <begin position="569"/>
        <end position="590"/>
    </location>
</feature>